<feature type="transmembrane region" description="Helical" evidence="12">
    <location>
        <begin position="84"/>
        <end position="103"/>
    </location>
</feature>
<dbReference type="PANTHER" id="PTHR33529:SF7">
    <property type="entry name" value="LIPOPOLYSACCHARIDE EXPORT SYSTEM PERMEASE PROTEIN LPTF"/>
    <property type="match status" value="1"/>
</dbReference>
<evidence type="ECO:0000256" key="4">
    <source>
        <dbReference type="ARBA" id="ARBA00014213"/>
    </source>
</evidence>
<evidence type="ECO:0000256" key="3">
    <source>
        <dbReference type="ARBA" id="ARBA00007725"/>
    </source>
</evidence>
<dbReference type="NCBIfam" id="TIGR04407">
    <property type="entry name" value="LptF_YjgP"/>
    <property type="match status" value="1"/>
</dbReference>
<feature type="transmembrane region" description="Helical" evidence="12">
    <location>
        <begin position="356"/>
        <end position="378"/>
    </location>
</feature>
<dbReference type="InterPro" id="IPR005495">
    <property type="entry name" value="LptG/LptF_permease"/>
</dbReference>
<dbReference type="GO" id="GO:0015920">
    <property type="term" value="P:lipopolysaccharide transport"/>
    <property type="evidence" value="ECO:0007669"/>
    <property type="project" value="TreeGrafter"/>
</dbReference>
<dbReference type="PANTHER" id="PTHR33529">
    <property type="entry name" value="SLR0882 PROTEIN-RELATED"/>
    <property type="match status" value="1"/>
</dbReference>
<dbReference type="EMBL" id="NQJF01000006">
    <property type="protein sequence ID" value="OYD24626.1"/>
    <property type="molecule type" value="Genomic_DNA"/>
</dbReference>
<comment type="caution">
    <text evidence="13">The sequence shown here is derived from an EMBL/GenBank/DDBJ whole genome shotgun (WGS) entry which is preliminary data.</text>
</comment>
<keyword evidence="9 12" id="KW-1133">Transmembrane helix</keyword>
<dbReference type="GO" id="GO:0043190">
    <property type="term" value="C:ATP-binding cassette (ABC) transporter complex"/>
    <property type="evidence" value="ECO:0007669"/>
    <property type="project" value="InterPro"/>
</dbReference>
<evidence type="ECO:0000256" key="10">
    <source>
        <dbReference type="ARBA" id="ARBA00023136"/>
    </source>
</evidence>
<evidence type="ECO:0000256" key="5">
    <source>
        <dbReference type="ARBA" id="ARBA00022448"/>
    </source>
</evidence>
<evidence type="ECO:0000256" key="6">
    <source>
        <dbReference type="ARBA" id="ARBA00022475"/>
    </source>
</evidence>
<evidence type="ECO:0000256" key="12">
    <source>
        <dbReference type="SAM" id="Phobius"/>
    </source>
</evidence>
<dbReference type="RefSeq" id="WP_094278044.1">
    <property type="nucleotide sequence ID" value="NZ_NQJF01000006.1"/>
</dbReference>
<organism evidence="13 15">
    <name type="scientific">Oceanimonas baumannii</name>
    <dbReference type="NCBI Taxonomy" id="129578"/>
    <lineage>
        <taxon>Bacteria</taxon>
        <taxon>Pseudomonadati</taxon>
        <taxon>Pseudomonadota</taxon>
        <taxon>Gammaproteobacteria</taxon>
        <taxon>Aeromonadales</taxon>
        <taxon>Aeromonadaceae</taxon>
        <taxon>Oceanimonas</taxon>
    </lineage>
</organism>
<evidence type="ECO:0000256" key="8">
    <source>
        <dbReference type="ARBA" id="ARBA00022692"/>
    </source>
</evidence>
<keyword evidence="6" id="KW-1003">Cell membrane</keyword>
<reference evidence="14 16" key="2">
    <citation type="submission" date="2019-03" db="EMBL/GenBank/DDBJ databases">
        <title>Genomic Encyclopedia of Archaeal and Bacterial Type Strains, Phase II (KMG-II): from individual species to whole genera.</title>
        <authorList>
            <person name="Goeker M."/>
        </authorList>
    </citation>
    <scope>NUCLEOTIDE SEQUENCE [LARGE SCALE GENOMIC DNA]</scope>
    <source>
        <strain evidence="14 16">DSM 15594</strain>
    </source>
</reference>
<feature type="transmembrane region" description="Helical" evidence="12">
    <location>
        <begin position="320"/>
        <end position="336"/>
    </location>
</feature>
<dbReference type="GO" id="GO:0055085">
    <property type="term" value="P:transmembrane transport"/>
    <property type="evidence" value="ECO:0007669"/>
    <property type="project" value="InterPro"/>
</dbReference>
<keyword evidence="5" id="KW-0813">Transport</keyword>
<dbReference type="OrthoDB" id="9778062at2"/>
<keyword evidence="8 12" id="KW-0812">Transmembrane</keyword>
<dbReference type="Proteomes" id="UP000243640">
    <property type="component" value="Unassembled WGS sequence"/>
</dbReference>
<evidence type="ECO:0000256" key="7">
    <source>
        <dbReference type="ARBA" id="ARBA00022519"/>
    </source>
</evidence>
<feature type="transmembrane region" description="Helical" evidence="12">
    <location>
        <begin position="36"/>
        <end position="54"/>
    </location>
</feature>
<keyword evidence="10 12" id="KW-0472">Membrane</keyword>
<evidence type="ECO:0000313" key="16">
    <source>
        <dbReference type="Proteomes" id="UP000295058"/>
    </source>
</evidence>
<comment type="similarity">
    <text evidence="3">Belongs to the LptF/LptG family.</text>
</comment>
<comment type="subunit">
    <text evidence="11">Component of the lipopolysaccharide transport and assembly complex. The LptBFG transporter is composed of two ATP-binding proteins (LptB) and two transmembrane proteins (LptF and LptG).</text>
</comment>
<dbReference type="InterPro" id="IPR030922">
    <property type="entry name" value="LptF"/>
</dbReference>
<feature type="transmembrane region" description="Helical" evidence="12">
    <location>
        <begin position="124"/>
        <end position="142"/>
    </location>
</feature>
<evidence type="ECO:0000313" key="13">
    <source>
        <dbReference type="EMBL" id="OYD24626.1"/>
    </source>
</evidence>
<keyword evidence="7" id="KW-0997">Cell inner membrane</keyword>
<evidence type="ECO:0000256" key="11">
    <source>
        <dbReference type="ARBA" id="ARBA00026081"/>
    </source>
</evidence>
<gene>
    <name evidence="13" type="primary">lptF</name>
    <name evidence="13" type="ORF">B6S09_08310</name>
    <name evidence="14" type="ORF">LY04_01609</name>
</gene>
<name>A0A235CJJ3_9GAMM</name>
<evidence type="ECO:0000256" key="9">
    <source>
        <dbReference type="ARBA" id="ARBA00022989"/>
    </source>
</evidence>
<dbReference type="EMBL" id="SODO01000005">
    <property type="protein sequence ID" value="TDW59365.1"/>
    <property type="molecule type" value="Genomic_DNA"/>
</dbReference>
<comment type="subcellular location">
    <subcellularLocation>
        <location evidence="2">Cell inner membrane</location>
        <topology evidence="2">Multi-pass membrane protein</topology>
    </subcellularLocation>
</comment>
<sequence>MVILRLLLSVSIKKDKFTLGLTVIAFRYLFRETLKTQLAVLFVLLLIFISQNFIDVLGKAASGEIPGALVGKFLLLNLPEMATLMLPVSLFIGILFAHGRLYAESEMTVMKAVGMGPGRIMRTTMVLALVWTAVALFNSLWLNPWAKAQMYQLREEVKADPGFAVLREARFMSLDGGRIVGYVEELGEDDEGNRLNQLFVVQQGQAQRAPAIVVAEAGRLHEREDGQWLTLEKGHRYSGTPGTREFDVAGFDEYSAYIRPAEVAVAQSRIEALPTQVLLNAEELEQRAELQWRLVLPLSMLVLTLIVVPLAVVNPRQGRYAKLLPAILLYLAYFLLQTASRSALEGGSLPPLPGLYTVPLAFLLLVALPVNLTETAWWNRTKGKFKRSKAA</sequence>
<evidence type="ECO:0000256" key="1">
    <source>
        <dbReference type="ARBA" id="ARBA00002265"/>
    </source>
</evidence>
<evidence type="ECO:0000256" key="2">
    <source>
        <dbReference type="ARBA" id="ARBA00004429"/>
    </source>
</evidence>
<accession>A0A235CJJ3</accession>
<feature type="transmembrane region" description="Helical" evidence="12">
    <location>
        <begin position="294"/>
        <end position="313"/>
    </location>
</feature>
<proteinExistence type="inferred from homology"/>
<dbReference type="Proteomes" id="UP000295058">
    <property type="component" value="Unassembled WGS sequence"/>
</dbReference>
<protein>
    <recommendedName>
        <fullName evidence="4">Lipopolysaccharide export system permease protein LptF</fullName>
    </recommendedName>
</protein>
<keyword evidence="16" id="KW-1185">Reference proteome</keyword>
<evidence type="ECO:0000313" key="14">
    <source>
        <dbReference type="EMBL" id="TDW59365.1"/>
    </source>
</evidence>
<dbReference type="Pfam" id="PF03739">
    <property type="entry name" value="LptF_LptG"/>
    <property type="match status" value="1"/>
</dbReference>
<reference evidence="13 15" key="1">
    <citation type="submission" date="2017-08" db="EMBL/GenBank/DDBJ databases">
        <title>Draft Genome Sequence of the Marine Bacterium Oceanimonas baumannii ATCC 700832.</title>
        <authorList>
            <person name="Mcclelland W.D."/>
            <person name="Brennan M.A."/>
            <person name="Trachtenberg A.M."/>
            <person name="Maclea K.S."/>
        </authorList>
    </citation>
    <scope>NUCLEOTIDE SEQUENCE [LARGE SCALE GENOMIC DNA]</scope>
    <source>
        <strain evidence="13 15">ATCC 700832</strain>
    </source>
</reference>
<evidence type="ECO:0000313" key="15">
    <source>
        <dbReference type="Proteomes" id="UP000243640"/>
    </source>
</evidence>
<dbReference type="AlphaFoldDB" id="A0A235CJJ3"/>
<comment type="function">
    <text evidence="1">Part of the ABC transporter complex LptBFG involved in the translocation of lipopolysaccharide (LPS) from the inner membrane to the outer membrane.</text>
</comment>